<name>A0A552V4E0_9FLAO</name>
<reference evidence="1 2" key="1">
    <citation type="submission" date="2019-07" db="EMBL/GenBank/DDBJ databases">
        <title>Flavobacterium sp. nov., isolated from glacier ice.</title>
        <authorList>
            <person name="Liu Q."/>
            <person name="Xin Y.-H."/>
        </authorList>
    </citation>
    <scope>NUCLEOTIDE SEQUENCE [LARGE SCALE GENOMIC DNA]</scope>
    <source>
        <strain evidence="1 2">ZT4R6</strain>
    </source>
</reference>
<keyword evidence="2" id="KW-1185">Reference proteome</keyword>
<proteinExistence type="predicted"/>
<dbReference type="RefSeq" id="WP_143372931.1">
    <property type="nucleotide sequence ID" value="NZ_VJVZ01000004.1"/>
</dbReference>
<sequence length="226" mass="25636">MIWKENKVVVTVSMPFTCFSNGAVFCLENLILAKRQQFPFSETKRGYVTLCRTHSLNIQNSWQHMTKTNTIIDLASKISSEIEDFQMIRGAGAGNFATNSFMKTLRSHAIEILSIDYSEKRVSGKNSFAVDFYIPEEKTIIEVALGLPNTASEFEKDILKAIMAKELNTEIEKLIFISRAGAKKKCLQPGRTAIREWAKIVHNLDIEIFELPGEARIRKKSLIKNT</sequence>
<dbReference type="AlphaFoldDB" id="A0A552V4E0"/>
<dbReference type="EMBL" id="VJVZ01000004">
    <property type="protein sequence ID" value="TRW25350.1"/>
    <property type="molecule type" value="Genomic_DNA"/>
</dbReference>
<gene>
    <name evidence="1" type="ORF">FMM05_08585</name>
</gene>
<dbReference type="OrthoDB" id="9554147at2"/>
<comment type="caution">
    <text evidence="1">The sequence shown here is derived from an EMBL/GenBank/DDBJ whole genome shotgun (WGS) entry which is preliminary data.</text>
</comment>
<accession>A0A552V4E0</accession>
<organism evidence="1 2">
    <name type="scientific">Flavobacterium zepuense</name>
    <dbReference type="NCBI Taxonomy" id="2593302"/>
    <lineage>
        <taxon>Bacteria</taxon>
        <taxon>Pseudomonadati</taxon>
        <taxon>Bacteroidota</taxon>
        <taxon>Flavobacteriia</taxon>
        <taxon>Flavobacteriales</taxon>
        <taxon>Flavobacteriaceae</taxon>
        <taxon>Flavobacterium</taxon>
    </lineage>
</organism>
<dbReference type="Proteomes" id="UP000320643">
    <property type="component" value="Unassembled WGS sequence"/>
</dbReference>
<evidence type="ECO:0000313" key="1">
    <source>
        <dbReference type="EMBL" id="TRW25350.1"/>
    </source>
</evidence>
<protein>
    <submittedName>
        <fullName evidence="1">Uncharacterized protein</fullName>
    </submittedName>
</protein>
<evidence type="ECO:0000313" key="2">
    <source>
        <dbReference type="Proteomes" id="UP000320643"/>
    </source>
</evidence>